<feature type="domain" description="HTH lysR-type" evidence="5">
    <location>
        <begin position="36"/>
        <end position="93"/>
    </location>
</feature>
<dbReference type="InterPro" id="IPR036388">
    <property type="entry name" value="WH-like_DNA-bd_sf"/>
</dbReference>
<evidence type="ECO:0000256" key="4">
    <source>
        <dbReference type="ARBA" id="ARBA00023163"/>
    </source>
</evidence>
<dbReference type="Proteomes" id="UP001189757">
    <property type="component" value="Unassembled WGS sequence"/>
</dbReference>
<keyword evidence="7" id="KW-1185">Reference proteome</keyword>
<dbReference type="Gene3D" id="1.10.10.10">
    <property type="entry name" value="Winged helix-like DNA-binding domain superfamily/Winged helix DNA-binding domain"/>
    <property type="match status" value="1"/>
</dbReference>
<comment type="caution">
    <text evidence="6">The sequence shown here is derived from an EMBL/GenBank/DDBJ whole genome shotgun (WGS) entry which is preliminary data.</text>
</comment>
<name>A0ABN9JJA3_9RALS</name>
<dbReference type="PROSITE" id="PS50931">
    <property type="entry name" value="HTH_LYSR"/>
    <property type="match status" value="1"/>
</dbReference>
<gene>
    <name evidence="6" type="primary">gltC</name>
    <name evidence="6" type="ORF">LMG18101_00837</name>
</gene>
<evidence type="ECO:0000256" key="2">
    <source>
        <dbReference type="ARBA" id="ARBA00023015"/>
    </source>
</evidence>
<evidence type="ECO:0000259" key="5">
    <source>
        <dbReference type="PROSITE" id="PS50931"/>
    </source>
</evidence>
<evidence type="ECO:0000313" key="7">
    <source>
        <dbReference type="Proteomes" id="UP001189757"/>
    </source>
</evidence>
<dbReference type="InterPro" id="IPR037400">
    <property type="entry name" value="MdcR_PBP2"/>
</dbReference>
<sequence length="330" mass="36502">MHFNQPTHSFVNLKLMKQWRNPIERAGTHMAIDEEITLKKLEVFQSFMTLGNMARVSEALGQSTVSVHRALHSLEEGLRCPLFKRDGRKLIPLSTAYVFAEHVEHILAECEAGVRRTREAAGFSSTTLKIGGLYSMTVGTLPRIFAGLKTRRSALDIELTLGSNRSLLAKLEDGQLDAIVIALGEPLRNPDLLTVPMFDDEILFAAPLNSPYAASAEIDLQTVRSEKFVALGDDFATYHDFMAAFDKAGFAPQIALRVGDIFSLMNLVSGGIGYALLPRRVADFSPKVQLIPLAARYAISQHIVLVMQRNRERDPNLLALSAECRLLGAR</sequence>
<dbReference type="InterPro" id="IPR036390">
    <property type="entry name" value="WH_DNA-bd_sf"/>
</dbReference>
<protein>
    <submittedName>
        <fullName evidence="6">HTH-type transcriptional regulator GltC</fullName>
    </submittedName>
</protein>
<reference evidence="6 7" key="1">
    <citation type="submission" date="2023-07" db="EMBL/GenBank/DDBJ databases">
        <authorList>
            <person name="Peeters C."/>
        </authorList>
    </citation>
    <scope>NUCLEOTIDE SEQUENCE [LARGE SCALE GENOMIC DNA]</scope>
    <source>
        <strain evidence="6 7">LMG 18101</strain>
    </source>
</reference>
<dbReference type="CDD" id="cd08416">
    <property type="entry name" value="PBP2_MdcR"/>
    <property type="match status" value="1"/>
</dbReference>
<dbReference type="Gene3D" id="3.40.190.290">
    <property type="match status" value="1"/>
</dbReference>
<proteinExistence type="inferred from homology"/>
<dbReference type="PANTHER" id="PTHR30346:SF0">
    <property type="entry name" value="HCA OPERON TRANSCRIPTIONAL ACTIVATOR HCAR"/>
    <property type="match status" value="1"/>
</dbReference>
<dbReference type="SUPFAM" id="SSF46785">
    <property type="entry name" value="Winged helix' DNA-binding domain"/>
    <property type="match status" value="1"/>
</dbReference>
<evidence type="ECO:0000256" key="1">
    <source>
        <dbReference type="ARBA" id="ARBA00009437"/>
    </source>
</evidence>
<dbReference type="EMBL" id="CATZLL010000002">
    <property type="protein sequence ID" value="CAJ0810281.1"/>
    <property type="molecule type" value="Genomic_DNA"/>
</dbReference>
<evidence type="ECO:0000313" key="6">
    <source>
        <dbReference type="EMBL" id="CAJ0810281.1"/>
    </source>
</evidence>
<dbReference type="InterPro" id="IPR000847">
    <property type="entry name" value="LysR_HTH_N"/>
</dbReference>
<dbReference type="PANTHER" id="PTHR30346">
    <property type="entry name" value="TRANSCRIPTIONAL DUAL REGULATOR HCAR-RELATED"/>
    <property type="match status" value="1"/>
</dbReference>
<dbReference type="InterPro" id="IPR005119">
    <property type="entry name" value="LysR_subst-bd"/>
</dbReference>
<accession>A0ABN9JJA3</accession>
<keyword evidence="3" id="KW-0238">DNA-binding</keyword>
<keyword evidence="4" id="KW-0804">Transcription</keyword>
<dbReference type="SUPFAM" id="SSF53850">
    <property type="entry name" value="Periplasmic binding protein-like II"/>
    <property type="match status" value="1"/>
</dbReference>
<organism evidence="6 7">
    <name type="scientific">Ralstonia flaminis</name>
    <dbReference type="NCBI Taxonomy" id="3058597"/>
    <lineage>
        <taxon>Bacteria</taxon>
        <taxon>Pseudomonadati</taxon>
        <taxon>Pseudomonadota</taxon>
        <taxon>Betaproteobacteria</taxon>
        <taxon>Burkholderiales</taxon>
        <taxon>Burkholderiaceae</taxon>
        <taxon>Ralstonia</taxon>
    </lineage>
</organism>
<comment type="similarity">
    <text evidence="1">Belongs to the LysR transcriptional regulatory family.</text>
</comment>
<keyword evidence="2" id="KW-0805">Transcription regulation</keyword>
<evidence type="ECO:0000256" key="3">
    <source>
        <dbReference type="ARBA" id="ARBA00023125"/>
    </source>
</evidence>
<dbReference type="Pfam" id="PF03466">
    <property type="entry name" value="LysR_substrate"/>
    <property type="match status" value="1"/>
</dbReference>
<dbReference type="Pfam" id="PF00126">
    <property type="entry name" value="HTH_1"/>
    <property type="match status" value="1"/>
</dbReference>